<dbReference type="EMBL" id="JAFCIX010000555">
    <property type="protein sequence ID" value="KAH6587711.1"/>
    <property type="molecule type" value="Genomic_DNA"/>
</dbReference>
<feature type="region of interest" description="Disordered" evidence="1">
    <location>
        <begin position="1"/>
        <end position="23"/>
    </location>
</feature>
<protein>
    <submittedName>
        <fullName evidence="2">Uncharacterized protein</fullName>
    </submittedName>
</protein>
<reference evidence="2 3" key="1">
    <citation type="submission" date="2021-02" db="EMBL/GenBank/DDBJ databases">
        <title>Variation within the Batrachochytrium salamandrivorans European outbreak.</title>
        <authorList>
            <person name="Kelly M."/>
            <person name="Pasmans F."/>
            <person name="Shea T.P."/>
            <person name="Munoz J.F."/>
            <person name="Carranza S."/>
            <person name="Cuomo C.A."/>
            <person name="Martel A."/>
        </authorList>
    </citation>
    <scope>NUCLEOTIDE SEQUENCE [LARGE SCALE GENOMIC DNA]</scope>
    <source>
        <strain evidence="2 3">AMFP18/2</strain>
    </source>
</reference>
<dbReference type="Proteomes" id="UP001648503">
    <property type="component" value="Unassembled WGS sequence"/>
</dbReference>
<proteinExistence type="predicted"/>
<sequence length="147" mass="16619">MIDASKRKSEGEQAEWPSNHPKRRCRLKLHKEPAFLHINTFQHQLAMHRQHLEYISNTLASMEWSPRSPEGHSSLGMWSGIANPESDPRALQHSREGIIDGLLFLVNALVELRQLTLDHPSLLSEVQSLRVAACGILDQAQLNLSCL</sequence>
<evidence type="ECO:0000313" key="2">
    <source>
        <dbReference type="EMBL" id="KAH6587711.1"/>
    </source>
</evidence>
<keyword evidence="3" id="KW-1185">Reference proteome</keyword>
<evidence type="ECO:0000256" key="1">
    <source>
        <dbReference type="SAM" id="MobiDB-lite"/>
    </source>
</evidence>
<accession>A0ABQ8EW95</accession>
<feature type="compositionally biased region" description="Basic and acidic residues" evidence="1">
    <location>
        <begin position="1"/>
        <end position="11"/>
    </location>
</feature>
<name>A0ABQ8EW95_9FUNG</name>
<comment type="caution">
    <text evidence="2">The sequence shown here is derived from an EMBL/GenBank/DDBJ whole genome shotgun (WGS) entry which is preliminary data.</text>
</comment>
<gene>
    <name evidence="2" type="ORF">BASA50_011315</name>
</gene>
<evidence type="ECO:0000313" key="3">
    <source>
        <dbReference type="Proteomes" id="UP001648503"/>
    </source>
</evidence>
<organism evidence="2 3">
    <name type="scientific">Batrachochytrium salamandrivorans</name>
    <dbReference type="NCBI Taxonomy" id="1357716"/>
    <lineage>
        <taxon>Eukaryota</taxon>
        <taxon>Fungi</taxon>
        <taxon>Fungi incertae sedis</taxon>
        <taxon>Chytridiomycota</taxon>
        <taxon>Chytridiomycota incertae sedis</taxon>
        <taxon>Chytridiomycetes</taxon>
        <taxon>Rhizophydiales</taxon>
        <taxon>Rhizophydiales incertae sedis</taxon>
        <taxon>Batrachochytrium</taxon>
    </lineage>
</organism>